<sequence length="1190" mass="125500">MTSKRDSGLFAPSSLSRTVGAAIARNNSHESLAAHPLLSPTLPGSSASSITSAASTNASDVPSPSSSSATVPSSGAPAPRYVPYTPRQRPAVATTGTTTTTGTTMQTTVQASPQNHPFHGDATSKLQLMNLKAAAQTGGLDSASTGWAILEKLGTETDHGPEWNEIWSAISSSKATLLLPLDAHPANEPITAEFIKDHIALCDGGNRNAAPVITLSGLRGVLDDETLTMRASLNPSSKHFQAILSPTTRTSALAALPPLPLFTQPTSPTDPSASLTNSPTPSPTQHRFHSSSTHYPTYRLPLHHASLPLPPRPSISGSSPSKPPLPPRPGARAVSLGAVGTQPPAPTSRLSTSFASLFGRAATPTPPASPTVSTLPLHGDHAQDGHSEPAIGVPAFTVNTRIIRKDVAKSVLKVMHNEIRKELEMAPSWVSERVEDFAGKCNLLPFVKTKAKSKLGGGAATVDVGAVAGYAVTEEVTGSQGDVVEELGRMFQEFYLDLEEELARRKWRFGKQGLFGSGATHANGGASVGSMSSGDEKEKDIAGEEKDGEDQVEDEREKRVREVMEMVERTICSMFYDKLFLQSSSDDASHDEALSSRIAAVNLLDLSLSHLGVDVGTSGIEVEAVVKACGETLSQLDSACRAPADKAAVLVASHKIIVDGLSRLPPITLKPDDEEPEHLDEKTPRAGTFGKLPAKNATTVDDNDDSDKADGPADSSMPPVDSDKTIVLDDPSKMVTSPESTTPPETWNSSSGPAEQAGSSGSLASSAPPVPPLNAESLHPPQPSSSPKLTISPAPPANPTPVSGDIILPLMIFAVVKTNPPHLVSHLLYTERFRYQGVGGEESYCLINLLAVAEFLENVDLAALGLGEKEKTVLSTAELTPIPVTRAAQPPSPRATQSSLRGRVEQQVDAIAGSANKVITGVVDTSFGVLRAFLPGTQPGAETVLSPEASDVQEAAPWNKPGFGLLRRDTGFSIANLTAALPGAAKPQKKDEESGQQLLEVPSRPGSSRSMRLEDTGSSAESGEDDEEDDDEGEEYEEEEYDTRSIRSFESMMSARSTKVNRKRRQRINSTASGRKSIADRLASVPGLSRLAGSQPAAHDTSKGSPPGSRRSSLLLPPGTGQSAPSTSRYADTPASSRGASPIAIRISPPNPRFLECTVDDIKVSEVGELLREYKRLVEAVRVMGGFHDE</sequence>
<dbReference type="InterPro" id="IPR003123">
    <property type="entry name" value="VPS9"/>
</dbReference>
<protein>
    <recommendedName>
        <fullName evidence="2">VPS9 domain-containing protein</fullName>
    </recommendedName>
</protein>
<feature type="compositionally biased region" description="Polar residues" evidence="1">
    <location>
        <begin position="270"/>
        <end position="295"/>
    </location>
</feature>
<dbReference type="Proteomes" id="UP000292702">
    <property type="component" value="Unassembled WGS sequence"/>
</dbReference>
<dbReference type="STRING" id="92696.A0A4R0RTW6"/>
<evidence type="ECO:0000313" key="3">
    <source>
        <dbReference type="EMBL" id="TCD69109.1"/>
    </source>
</evidence>
<feature type="compositionally biased region" description="Basic and acidic residues" evidence="1">
    <location>
        <begin position="721"/>
        <end position="732"/>
    </location>
</feature>
<dbReference type="Pfam" id="PF02204">
    <property type="entry name" value="VPS9"/>
    <property type="match status" value="1"/>
</dbReference>
<feature type="compositionally biased region" description="Polar residues" evidence="1">
    <location>
        <begin position="1120"/>
        <end position="1139"/>
    </location>
</feature>
<comment type="caution">
    <text evidence="3">The sequence shown here is derived from an EMBL/GenBank/DDBJ whole genome shotgun (WGS) entry which is preliminary data.</text>
</comment>
<feature type="compositionally biased region" description="Acidic residues" evidence="1">
    <location>
        <begin position="1022"/>
        <end position="1041"/>
    </location>
</feature>
<feature type="domain" description="VPS9" evidence="2">
    <location>
        <begin position="588"/>
        <end position="865"/>
    </location>
</feature>
<proteinExistence type="predicted"/>
<dbReference type="Gene3D" id="1.20.1050.80">
    <property type="entry name" value="VPS9 domain"/>
    <property type="match status" value="2"/>
</dbReference>
<gene>
    <name evidence="3" type="ORF">EIP91_008751</name>
</gene>
<organism evidence="3 4">
    <name type="scientific">Steccherinum ochraceum</name>
    <dbReference type="NCBI Taxonomy" id="92696"/>
    <lineage>
        <taxon>Eukaryota</taxon>
        <taxon>Fungi</taxon>
        <taxon>Dikarya</taxon>
        <taxon>Basidiomycota</taxon>
        <taxon>Agaricomycotina</taxon>
        <taxon>Agaricomycetes</taxon>
        <taxon>Polyporales</taxon>
        <taxon>Steccherinaceae</taxon>
        <taxon>Steccherinum</taxon>
    </lineage>
</organism>
<feature type="compositionally biased region" description="Low complexity" evidence="1">
    <location>
        <begin position="258"/>
        <end position="269"/>
    </location>
</feature>
<dbReference type="PANTHER" id="PTHR24216:SF65">
    <property type="entry name" value="PAXILLIN-LIKE PROTEIN 1"/>
    <property type="match status" value="1"/>
</dbReference>
<feature type="compositionally biased region" description="Basic and acidic residues" evidence="1">
    <location>
        <begin position="534"/>
        <end position="545"/>
    </location>
</feature>
<accession>A0A4R0RTW6</accession>
<feature type="region of interest" description="Disordered" evidence="1">
    <location>
        <begin position="362"/>
        <end position="385"/>
    </location>
</feature>
<dbReference type="PROSITE" id="PS51205">
    <property type="entry name" value="VPS9"/>
    <property type="match status" value="1"/>
</dbReference>
<evidence type="ECO:0000259" key="2">
    <source>
        <dbReference type="PROSITE" id="PS51205"/>
    </source>
</evidence>
<keyword evidence="4" id="KW-1185">Reference proteome</keyword>
<feature type="compositionally biased region" description="Low complexity" evidence="1">
    <location>
        <begin position="736"/>
        <end position="767"/>
    </location>
</feature>
<dbReference type="EMBL" id="RWJN01000049">
    <property type="protein sequence ID" value="TCD69109.1"/>
    <property type="molecule type" value="Genomic_DNA"/>
</dbReference>
<feature type="compositionally biased region" description="Low complexity" evidence="1">
    <location>
        <begin position="1104"/>
        <end position="1119"/>
    </location>
</feature>
<dbReference type="OrthoDB" id="10264848at2759"/>
<name>A0A4R0RTW6_9APHY</name>
<feature type="region of interest" description="Disordered" evidence="1">
    <location>
        <begin position="664"/>
        <end position="797"/>
    </location>
</feature>
<reference evidence="3 4" key="1">
    <citation type="submission" date="2018-11" db="EMBL/GenBank/DDBJ databases">
        <title>Genome assembly of Steccherinum ochraceum LE-BIN_3174, the white-rot fungus of the Steccherinaceae family (The Residual Polyporoid clade, Polyporales, Basidiomycota).</title>
        <authorList>
            <person name="Fedorova T.V."/>
            <person name="Glazunova O.A."/>
            <person name="Landesman E.O."/>
            <person name="Moiseenko K.V."/>
            <person name="Psurtseva N.V."/>
            <person name="Savinova O.S."/>
            <person name="Shakhova N.V."/>
            <person name="Tyazhelova T.V."/>
            <person name="Vasina D.V."/>
        </authorList>
    </citation>
    <scope>NUCLEOTIDE SEQUENCE [LARGE SCALE GENOMIC DNA]</scope>
    <source>
        <strain evidence="3 4">LE-BIN_3174</strain>
    </source>
</reference>
<feature type="region of interest" description="Disordered" evidence="1">
    <location>
        <begin position="258"/>
        <end position="348"/>
    </location>
</feature>
<dbReference type="InterPro" id="IPR037191">
    <property type="entry name" value="VPS9_dom_sf"/>
</dbReference>
<dbReference type="AlphaFoldDB" id="A0A4R0RTW6"/>
<evidence type="ECO:0000256" key="1">
    <source>
        <dbReference type="SAM" id="MobiDB-lite"/>
    </source>
</evidence>
<evidence type="ECO:0000313" key="4">
    <source>
        <dbReference type="Proteomes" id="UP000292702"/>
    </source>
</evidence>
<feature type="region of interest" description="Disordered" evidence="1">
    <location>
        <begin position="982"/>
        <end position="1147"/>
    </location>
</feature>
<feature type="compositionally biased region" description="Low complexity" evidence="1">
    <location>
        <begin position="45"/>
        <end position="79"/>
    </location>
</feature>
<feature type="region of interest" description="Disordered" evidence="1">
    <location>
        <begin position="520"/>
        <end position="558"/>
    </location>
</feature>
<dbReference type="SUPFAM" id="SSF109993">
    <property type="entry name" value="VPS9 domain"/>
    <property type="match status" value="1"/>
</dbReference>
<dbReference type="PANTHER" id="PTHR24216">
    <property type="entry name" value="PAXILLIN-RELATED"/>
    <property type="match status" value="1"/>
</dbReference>
<feature type="region of interest" description="Disordered" evidence="1">
    <location>
        <begin position="34"/>
        <end position="101"/>
    </location>
</feature>